<keyword evidence="1" id="KW-0732">Signal</keyword>
<dbReference type="Proteomes" id="UP000616724">
    <property type="component" value="Unassembled WGS sequence"/>
</dbReference>
<evidence type="ECO:0000313" key="3">
    <source>
        <dbReference type="Proteomes" id="UP000616724"/>
    </source>
</evidence>
<organism evidence="2 3">
    <name type="scientific">Planobispora longispora</name>
    <dbReference type="NCBI Taxonomy" id="28887"/>
    <lineage>
        <taxon>Bacteria</taxon>
        <taxon>Bacillati</taxon>
        <taxon>Actinomycetota</taxon>
        <taxon>Actinomycetes</taxon>
        <taxon>Streptosporangiales</taxon>
        <taxon>Streptosporangiaceae</taxon>
        <taxon>Planobispora</taxon>
    </lineage>
</organism>
<keyword evidence="3" id="KW-1185">Reference proteome</keyword>
<evidence type="ECO:0000256" key="1">
    <source>
        <dbReference type="SAM" id="SignalP"/>
    </source>
</evidence>
<protein>
    <submittedName>
        <fullName evidence="2">Uncharacterized protein</fullName>
    </submittedName>
</protein>
<gene>
    <name evidence="2" type="ORF">Plo01_28510</name>
</gene>
<sequence length="205" mass="22298">MRLHRALVALVLLPAALFVAPPAAATPAQKSTKVVEGSGDDVFRITATKTRGILKITHDGEMNFAVWSLRPGGGKNDLHVNHIGAYSGTIVYNLYNWHKTSAFEINADGNWRVEVKPITSAPLWKTRTIRLSGDRVLKLPTTVRGLKTMRYRHSGAGHFAIHAFGSAGNPHLLVNKVGKTSGKVVLPAGVRYVSVKADGAWYLVR</sequence>
<dbReference type="EMBL" id="BOOH01000021">
    <property type="protein sequence ID" value="GIH76422.1"/>
    <property type="molecule type" value="Genomic_DNA"/>
</dbReference>
<dbReference type="RefSeq" id="WP_203891036.1">
    <property type="nucleotide sequence ID" value="NZ_BOOH01000021.1"/>
</dbReference>
<feature type="chain" id="PRO_5035252148" evidence="1">
    <location>
        <begin position="26"/>
        <end position="205"/>
    </location>
</feature>
<dbReference type="AlphaFoldDB" id="A0A8J3RMC1"/>
<evidence type="ECO:0000313" key="2">
    <source>
        <dbReference type="EMBL" id="GIH76422.1"/>
    </source>
</evidence>
<proteinExistence type="predicted"/>
<feature type="signal peptide" evidence="1">
    <location>
        <begin position="1"/>
        <end position="25"/>
    </location>
</feature>
<reference evidence="2 3" key="1">
    <citation type="submission" date="2021-01" db="EMBL/GenBank/DDBJ databases">
        <title>Whole genome shotgun sequence of Planobispora longispora NBRC 13918.</title>
        <authorList>
            <person name="Komaki H."/>
            <person name="Tamura T."/>
        </authorList>
    </citation>
    <scope>NUCLEOTIDE SEQUENCE [LARGE SCALE GENOMIC DNA]</scope>
    <source>
        <strain evidence="2 3">NBRC 13918</strain>
    </source>
</reference>
<name>A0A8J3RMC1_9ACTN</name>
<accession>A0A8J3RMC1</accession>
<comment type="caution">
    <text evidence="2">The sequence shown here is derived from an EMBL/GenBank/DDBJ whole genome shotgun (WGS) entry which is preliminary data.</text>
</comment>